<proteinExistence type="predicted"/>
<dbReference type="STRING" id="370622.LA66_12760"/>
<reference evidence="1 2" key="1">
    <citation type="submission" date="2014-09" db="EMBL/GenBank/DDBJ databases">
        <title>Isolation and characterization of Aurantimonas altamirensis ON-56566 from clinical sample following a dog bite.</title>
        <authorList>
            <person name="Eshaghi A."/>
            <person name="Li A."/>
            <person name="Shahinas D."/>
            <person name="Bahn P."/>
            <person name="Kus J.V."/>
            <person name="Patel S.N."/>
        </authorList>
    </citation>
    <scope>NUCLEOTIDE SEQUENCE [LARGE SCALE GENOMIC DNA]</scope>
    <source>
        <strain evidence="1 2">ON-56566</strain>
    </source>
</reference>
<gene>
    <name evidence="1" type="ORF">LA66_12760</name>
</gene>
<dbReference type="AlphaFoldDB" id="A0A0B1Q4L9"/>
<dbReference type="InterPro" id="IPR015000">
    <property type="entry name" value="EipB-like"/>
</dbReference>
<accession>A0A0B1Q4L9</accession>
<dbReference type="Pfam" id="PF08904">
    <property type="entry name" value="EipB_like"/>
    <property type="match status" value="1"/>
</dbReference>
<evidence type="ECO:0000313" key="2">
    <source>
        <dbReference type="Proteomes" id="UP000030826"/>
    </source>
</evidence>
<comment type="caution">
    <text evidence="1">The sequence shown here is derived from an EMBL/GenBank/DDBJ whole genome shotgun (WGS) entry which is preliminary data.</text>
</comment>
<protein>
    <recommendedName>
        <fullName evidence="3">ATP-binding protein</fullName>
    </recommendedName>
</protein>
<sequence length="284" mass="31112">MSNDASNKARGSKVLPSIDTRTFFAIVALGLAAGSLPAAAAPLRPHQAVYDLSLAGQTEDILAVEGRIAFTLNVRACGDYDLDYRFAARFHKDGEMTLTDQRTRSTERAHGKEFSFETTTFVDGLDQGAVKGAAVNASDSTDVTLQEPVSRDFKLPLSRFPLSHTEELITQGRKGTRFFEARLFDGDPEAEKLLTTTSVILPVKDGTPAAEGGRTGEELAGLRSWMIDESYFNSDSDEDGQPVFRARYRLYENGVSDQMLLDFGAYELKGDLANLKYLTSPDCE</sequence>
<evidence type="ECO:0000313" key="1">
    <source>
        <dbReference type="EMBL" id="KHJ54326.1"/>
    </source>
</evidence>
<dbReference type="EMBL" id="JRFJ01000003">
    <property type="protein sequence ID" value="KHJ54326.1"/>
    <property type="molecule type" value="Genomic_DNA"/>
</dbReference>
<name>A0A0B1Q4L9_9HYPH</name>
<organism evidence="1 2">
    <name type="scientific">Aureimonas altamirensis</name>
    <dbReference type="NCBI Taxonomy" id="370622"/>
    <lineage>
        <taxon>Bacteria</taxon>
        <taxon>Pseudomonadati</taxon>
        <taxon>Pseudomonadota</taxon>
        <taxon>Alphaproteobacteria</taxon>
        <taxon>Hyphomicrobiales</taxon>
        <taxon>Aurantimonadaceae</taxon>
        <taxon>Aureimonas</taxon>
    </lineage>
</organism>
<evidence type="ECO:0008006" key="3">
    <source>
        <dbReference type="Google" id="ProtNLM"/>
    </source>
</evidence>
<dbReference type="Proteomes" id="UP000030826">
    <property type="component" value="Unassembled WGS sequence"/>
</dbReference>
<dbReference type="OrthoDB" id="9815514at2"/>